<sequence>MSCPAWPTHSATGTAMTTPDSQALAAYPELQHLIDLRDTGWTFHVAVNGGHITQIYGHRYWPHG</sequence>
<keyword evidence="2" id="KW-1185">Reference proteome</keyword>
<protein>
    <submittedName>
        <fullName evidence="1">Uncharacterized protein</fullName>
    </submittedName>
</protein>
<organism evidence="1 2">
    <name type="scientific">Actinokineospora terrae</name>
    <dbReference type="NCBI Taxonomy" id="155974"/>
    <lineage>
        <taxon>Bacteria</taxon>
        <taxon>Bacillati</taxon>
        <taxon>Actinomycetota</taxon>
        <taxon>Actinomycetes</taxon>
        <taxon>Pseudonocardiales</taxon>
        <taxon>Pseudonocardiaceae</taxon>
        <taxon>Actinokineospora</taxon>
    </lineage>
</organism>
<proteinExistence type="predicted"/>
<dbReference type="AlphaFoldDB" id="A0A1H9XHU4"/>
<gene>
    <name evidence="1" type="ORF">SAMN04487818_11577</name>
</gene>
<name>A0A1H9XHU4_9PSEU</name>
<dbReference type="EMBL" id="FOGI01000015">
    <property type="protein sequence ID" value="SES45407.1"/>
    <property type="molecule type" value="Genomic_DNA"/>
</dbReference>
<reference evidence="2" key="1">
    <citation type="submission" date="2016-10" db="EMBL/GenBank/DDBJ databases">
        <authorList>
            <person name="Varghese N."/>
            <person name="Submissions S."/>
        </authorList>
    </citation>
    <scope>NUCLEOTIDE SEQUENCE [LARGE SCALE GENOMIC DNA]</scope>
    <source>
        <strain evidence="2">DSM 44260</strain>
    </source>
</reference>
<evidence type="ECO:0000313" key="1">
    <source>
        <dbReference type="EMBL" id="SES45407.1"/>
    </source>
</evidence>
<accession>A0A1H9XHU4</accession>
<dbReference type="Proteomes" id="UP000199051">
    <property type="component" value="Unassembled WGS sequence"/>
</dbReference>
<dbReference type="STRING" id="155974.SAMN04487818_11577"/>
<evidence type="ECO:0000313" key="2">
    <source>
        <dbReference type="Proteomes" id="UP000199051"/>
    </source>
</evidence>